<accession>A0A6J6GUD6</accession>
<evidence type="ECO:0000256" key="1">
    <source>
        <dbReference type="SAM" id="Phobius"/>
    </source>
</evidence>
<protein>
    <submittedName>
        <fullName evidence="2">Unannotated protein</fullName>
    </submittedName>
</protein>
<feature type="transmembrane region" description="Helical" evidence="1">
    <location>
        <begin position="47"/>
        <end position="69"/>
    </location>
</feature>
<reference evidence="2" key="1">
    <citation type="submission" date="2020-05" db="EMBL/GenBank/DDBJ databases">
        <authorList>
            <person name="Chiriac C."/>
            <person name="Salcher M."/>
            <person name="Ghai R."/>
            <person name="Kavagutti S V."/>
        </authorList>
    </citation>
    <scope>NUCLEOTIDE SEQUENCE</scope>
</reference>
<evidence type="ECO:0000313" key="2">
    <source>
        <dbReference type="EMBL" id="CAB4604901.1"/>
    </source>
</evidence>
<keyword evidence="1" id="KW-0812">Transmembrane</keyword>
<keyword evidence="1" id="KW-1133">Transmembrane helix</keyword>
<proteinExistence type="predicted"/>
<gene>
    <name evidence="2" type="ORF">UFOPK1820_00992</name>
</gene>
<dbReference type="AlphaFoldDB" id="A0A6J6GUD6"/>
<organism evidence="2">
    <name type="scientific">freshwater metagenome</name>
    <dbReference type="NCBI Taxonomy" id="449393"/>
    <lineage>
        <taxon>unclassified sequences</taxon>
        <taxon>metagenomes</taxon>
        <taxon>ecological metagenomes</taxon>
    </lineage>
</organism>
<dbReference type="EMBL" id="CAEZUK010000165">
    <property type="protein sequence ID" value="CAB4604901.1"/>
    <property type="molecule type" value="Genomic_DNA"/>
</dbReference>
<feature type="transmembrane region" description="Helical" evidence="1">
    <location>
        <begin position="20"/>
        <end position="40"/>
    </location>
</feature>
<sequence>MTVIVLSFSRIMLSVASESGPIIFAVVGTAVLVGGSLVSVRRGVSKRLVGGACAVALVALIGVGLASAFSGERQELVDASEYDHYAVHPCGEEAEEYDESASRAVSAKSSVAATVILKDGELYAEMDGFPDPLTSISLQRSSDLTILFRNESVGEHRMILNYGTVVEDLGGGVMRDSKLQACTALIAEGGEQAITVRIPKPSSASPQSPYNIVVSGIEDSSIEVSVP</sequence>
<keyword evidence="1" id="KW-0472">Membrane</keyword>
<name>A0A6J6GUD6_9ZZZZ</name>